<proteinExistence type="predicted"/>
<reference evidence="2 3" key="1">
    <citation type="submission" date="2015-06" db="EMBL/GenBank/DDBJ databases">
        <title>Draft genome of the ant-associated black yeast Phialophora attae CBS 131958.</title>
        <authorList>
            <person name="Moreno L.F."/>
            <person name="Stielow B.J."/>
            <person name="de Hoog S."/>
            <person name="Vicente V.A."/>
            <person name="Weiss V.A."/>
            <person name="de Vries M."/>
            <person name="Cruz L.M."/>
            <person name="Souza E.M."/>
        </authorList>
    </citation>
    <scope>NUCLEOTIDE SEQUENCE [LARGE SCALE GENOMIC DNA]</scope>
    <source>
        <strain evidence="2 3">CBS 131958</strain>
    </source>
</reference>
<dbReference type="AlphaFoldDB" id="A0A0N1HTW4"/>
<gene>
    <name evidence="2" type="ORF">AB675_9818</name>
</gene>
<sequence>MAQVLASSPAEQHSPSTSSKPTAGSAETSAQKQHVPNLAKLPGYIIVQVLENLLPEKIEAQIAHGTTSLLWHTKNTEPVRWDVNGYDVQPKLTLLLIICKDLSALLGPMIFSRMEVVVTWIGNTQSEVWPLMRERREDCARHKDFQTSYDRALSSVHRNLVEKYDDRVWVNGAARDRELGLFRAAPPAVEVDWDEWVAEAMAQELGYNYAHSGD</sequence>
<evidence type="ECO:0000313" key="2">
    <source>
        <dbReference type="EMBL" id="KPI42627.1"/>
    </source>
</evidence>
<dbReference type="VEuPathDB" id="FungiDB:AB675_9818"/>
<feature type="region of interest" description="Disordered" evidence="1">
    <location>
        <begin position="1"/>
        <end position="33"/>
    </location>
</feature>
<dbReference type="Proteomes" id="UP000038010">
    <property type="component" value="Unassembled WGS sequence"/>
</dbReference>
<dbReference type="EMBL" id="LFJN01000007">
    <property type="protein sequence ID" value="KPI42627.1"/>
    <property type="molecule type" value="Genomic_DNA"/>
</dbReference>
<organism evidence="2 3">
    <name type="scientific">Cyphellophora attinorum</name>
    <dbReference type="NCBI Taxonomy" id="1664694"/>
    <lineage>
        <taxon>Eukaryota</taxon>
        <taxon>Fungi</taxon>
        <taxon>Dikarya</taxon>
        <taxon>Ascomycota</taxon>
        <taxon>Pezizomycotina</taxon>
        <taxon>Eurotiomycetes</taxon>
        <taxon>Chaetothyriomycetidae</taxon>
        <taxon>Chaetothyriales</taxon>
        <taxon>Cyphellophoraceae</taxon>
        <taxon>Cyphellophora</taxon>
    </lineage>
</organism>
<protein>
    <submittedName>
        <fullName evidence="2">Uncharacterized protein</fullName>
    </submittedName>
</protein>
<dbReference type="GeneID" id="28742266"/>
<evidence type="ECO:0000313" key="3">
    <source>
        <dbReference type="Proteomes" id="UP000038010"/>
    </source>
</evidence>
<keyword evidence="3" id="KW-1185">Reference proteome</keyword>
<comment type="caution">
    <text evidence="2">The sequence shown here is derived from an EMBL/GenBank/DDBJ whole genome shotgun (WGS) entry which is preliminary data.</text>
</comment>
<name>A0A0N1HTW4_9EURO</name>
<evidence type="ECO:0000256" key="1">
    <source>
        <dbReference type="SAM" id="MobiDB-lite"/>
    </source>
</evidence>
<accession>A0A0N1HTW4</accession>
<dbReference type="RefSeq" id="XP_018002590.1">
    <property type="nucleotide sequence ID" value="XM_018150386.1"/>
</dbReference>